<dbReference type="AlphaFoldDB" id="A0A2U3P944"/>
<name>A0A2U3P944_9MYCO</name>
<dbReference type="Pfam" id="PF23720">
    <property type="entry name" value="DUF7161"/>
    <property type="match status" value="1"/>
</dbReference>
<evidence type="ECO:0000313" key="1">
    <source>
        <dbReference type="EMBL" id="SPM40279.1"/>
    </source>
</evidence>
<dbReference type="InterPro" id="IPR055585">
    <property type="entry name" value="DUF7161"/>
</dbReference>
<evidence type="ECO:0000313" key="2">
    <source>
        <dbReference type="Proteomes" id="UP000240424"/>
    </source>
</evidence>
<dbReference type="EMBL" id="FUEZ01000004">
    <property type="protein sequence ID" value="SPM40279.1"/>
    <property type="molecule type" value="Genomic_DNA"/>
</dbReference>
<keyword evidence="2" id="KW-1185">Reference proteome</keyword>
<organism evidence="1 2">
    <name type="scientific">Mycobacterium numidiamassiliense</name>
    <dbReference type="NCBI Taxonomy" id="1841861"/>
    <lineage>
        <taxon>Bacteria</taxon>
        <taxon>Bacillati</taxon>
        <taxon>Actinomycetota</taxon>
        <taxon>Actinomycetes</taxon>
        <taxon>Mycobacteriales</taxon>
        <taxon>Mycobacteriaceae</taxon>
        <taxon>Mycobacterium</taxon>
    </lineage>
</organism>
<dbReference type="OrthoDB" id="4556696at2"/>
<sequence>MAQHRGGDRAFHQFRYDTAGLRGKRLRVLSDIPVNDAGVPQGLPKGVTEVIAIDDEPNINLSVRVHAPDDPHCVALVGFEQLAIYDEQ</sequence>
<proteinExistence type="predicted"/>
<dbReference type="RefSeq" id="WP_077079106.1">
    <property type="nucleotide sequence ID" value="NZ_FUEZ01000004.1"/>
</dbReference>
<gene>
    <name evidence="1" type="ORF">MNAB215_2475</name>
</gene>
<accession>A0A2U3P944</accession>
<reference evidence="1 2" key="1">
    <citation type="submission" date="2017-01" db="EMBL/GenBank/DDBJ databases">
        <authorList>
            <consortium name="Urmite Genomes"/>
        </authorList>
    </citation>
    <scope>NUCLEOTIDE SEQUENCE [LARGE SCALE GENOMIC DNA]</scope>
    <source>
        <strain evidence="1 2">AB215</strain>
    </source>
</reference>
<protein>
    <submittedName>
        <fullName evidence="1">Uncharacterized protein</fullName>
    </submittedName>
</protein>
<dbReference type="Proteomes" id="UP000240424">
    <property type="component" value="Unassembled WGS sequence"/>
</dbReference>